<evidence type="ECO:0000256" key="2">
    <source>
        <dbReference type="ARBA" id="ARBA00013025"/>
    </source>
</evidence>
<keyword evidence="6" id="KW-0067">ATP-binding</keyword>
<organism evidence="11 12">
    <name type="scientific">Enterococcus saccharolyticus 30_1</name>
    <dbReference type="NCBI Taxonomy" id="742813"/>
    <lineage>
        <taxon>Bacteria</taxon>
        <taxon>Bacillati</taxon>
        <taxon>Bacillota</taxon>
        <taxon>Bacilli</taxon>
        <taxon>Lactobacillales</taxon>
        <taxon>Enterococcaceae</taxon>
        <taxon>Enterococcus</taxon>
    </lineage>
</organism>
<dbReference type="Gene3D" id="3.40.1190.10">
    <property type="entry name" value="Mur-like, catalytic domain"/>
    <property type="match status" value="1"/>
</dbReference>
<dbReference type="SUPFAM" id="SSF53244">
    <property type="entry name" value="MurD-like peptide ligases, peptide-binding domain"/>
    <property type="match status" value="1"/>
</dbReference>
<dbReference type="EMBL" id="ADLY01000015">
    <property type="protein sequence ID" value="EHG30503.1"/>
    <property type="molecule type" value="Genomic_DNA"/>
</dbReference>
<evidence type="ECO:0000259" key="10">
    <source>
        <dbReference type="Pfam" id="PF02875"/>
    </source>
</evidence>
<evidence type="ECO:0000256" key="3">
    <source>
        <dbReference type="ARBA" id="ARBA00022598"/>
    </source>
</evidence>
<dbReference type="Gene3D" id="3.90.190.20">
    <property type="entry name" value="Mur ligase, C-terminal domain"/>
    <property type="match status" value="1"/>
</dbReference>
<dbReference type="PANTHER" id="PTHR11136">
    <property type="entry name" value="FOLYLPOLYGLUTAMATE SYNTHASE-RELATED"/>
    <property type="match status" value="1"/>
</dbReference>
<keyword evidence="3" id="KW-0436">Ligase</keyword>
<keyword evidence="5" id="KW-0547">Nucleotide-binding</keyword>
<evidence type="ECO:0000256" key="5">
    <source>
        <dbReference type="ARBA" id="ARBA00022741"/>
    </source>
</evidence>
<evidence type="ECO:0000256" key="9">
    <source>
        <dbReference type="ARBA" id="ARBA00047493"/>
    </source>
</evidence>
<dbReference type="Proteomes" id="UP000004393">
    <property type="component" value="Unassembled WGS sequence"/>
</dbReference>
<accession>A0AA87FJW2</accession>
<dbReference type="AlphaFoldDB" id="A0AA87FJW2"/>
<dbReference type="GO" id="GO:0008841">
    <property type="term" value="F:dihydrofolate synthase activity"/>
    <property type="evidence" value="ECO:0007669"/>
    <property type="project" value="TreeGrafter"/>
</dbReference>
<comment type="catalytic activity">
    <reaction evidence="9">
        <text>(6S)-5,6,7,8-tetrahydrofolyl-(gamma-L-Glu)(n) + L-glutamate + ATP = (6S)-5,6,7,8-tetrahydrofolyl-(gamma-L-Glu)(n+1) + ADP + phosphate + H(+)</text>
        <dbReference type="Rhea" id="RHEA:10580"/>
        <dbReference type="Rhea" id="RHEA-COMP:14738"/>
        <dbReference type="Rhea" id="RHEA-COMP:14740"/>
        <dbReference type="ChEBI" id="CHEBI:15378"/>
        <dbReference type="ChEBI" id="CHEBI:29985"/>
        <dbReference type="ChEBI" id="CHEBI:30616"/>
        <dbReference type="ChEBI" id="CHEBI:43474"/>
        <dbReference type="ChEBI" id="CHEBI:141005"/>
        <dbReference type="ChEBI" id="CHEBI:456216"/>
        <dbReference type="EC" id="6.3.2.17"/>
    </reaction>
</comment>
<reference evidence="11 12" key="1">
    <citation type="submission" date="2011-10" db="EMBL/GenBank/DDBJ databases">
        <title>The Genome Sequence of Enterococcus saccharolyticus 30_1.</title>
        <authorList>
            <consortium name="The Broad Institute Genome Sequencing Platform"/>
            <person name="Earl A."/>
            <person name="Ward D."/>
            <person name="Feldgarden M."/>
            <person name="Gevers D."/>
            <person name="Daigneault M."/>
            <person name="Strauss J."/>
            <person name="Allen-Vercoe E."/>
            <person name="Young S.K."/>
            <person name="Zeng Q."/>
            <person name="Gargeya S."/>
            <person name="Fitzgerald M."/>
            <person name="Haas B."/>
            <person name="Abouelleil A."/>
            <person name="Alvarado L."/>
            <person name="Arachchi H.M."/>
            <person name="Berlin A."/>
            <person name="Brown A."/>
            <person name="Chapman S.B."/>
            <person name="Chen Z."/>
            <person name="Dunbar C."/>
            <person name="Freedman E."/>
            <person name="Gearin G."/>
            <person name="Gellesch M."/>
            <person name="Goldberg J."/>
            <person name="Griggs A."/>
            <person name="Gujja S."/>
            <person name="Heiman D."/>
            <person name="Howarth C."/>
            <person name="Larson L."/>
            <person name="Lui A."/>
            <person name="MacDonald P.J.P."/>
            <person name="Montmayeur A."/>
            <person name="Murphy C."/>
            <person name="Neiman D."/>
            <person name="Pearson M."/>
            <person name="Priest M."/>
            <person name="Roberts A."/>
            <person name="Saif S."/>
            <person name="Shea T."/>
            <person name="Shenoy N."/>
            <person name="Sisk P."/>
            <person name="Stolte C."/>
            <person name="Sykes S."/>
            <person name="Wortman J."/>
            <person name="Nusbaum C."/>
            <person name="Birren B."/>
        </authorList>
    </citation>
    <scope>NUCLEOTIDE SEQUENCE [LARGE SCALE GENOMIC DNA]</scope>
    <source>
        <strain evidence="11 12">30_1</strain>
    </source>
</reference>
<name>A0AA87FJW2_9ENTE</name>
<dbReference type="GO" id="GO:0046872">
    <property type="term" value="F:metal ion binding"/>
    <property type="evidence" value="ECO:0007669"/>
    <property type="project" value="UniProtKB-KW"/>
</dbReference>
<dbReference type="InterPro" id="IPR004101">
    <property type="entry name" value="Mur_ligase_C"/>
</dbReference>
<dbReference type="GO" id="GO:0005524">
    <property type="term" value="F:ATP binding"/>
    <property type="evidence" value="ECO:0007669"/>
    <property type="project" value="UniProtKB-KW"/>
</dbReference>
<evidence type="ECO:0000256" key="7">
    <source>
        <dbReference type="ARBA" id="ARBA00022842"/>
    </source>
</evidence>
<dbReference type="InterPro" id="IPR036615">
    <property type="entry name" value="Mur_ligase_C_dom_sf"/>
</dbReference>
<proteinExistence type="inferred from homology"/>
<dbReference type="PANTHER" id="PTHR11136:SF0">
    <property type="entry name" value="DIHYDROFOLATE SYNTHETASE-RELATED"/>
    <property type="match status" value="1"/>
</dbReference>
<dbReference type="GO" id="GO:0005737">
    <property type="term" value="C:cytoplasm"/>
    <property type="evidence" value="ECO:0007669"/>
    <property type="project" value="TreeGrafter"/>
</dbReference>
<dbReference type="GO" id="GO:0004326">
    <property type="term" value="F:tetrahydrofolylpolyglutamate synthase activity"/>
    <property type="evidence" value="ECO:0007669"/>
    <property type="project" value="UniProtKB-EC"/>
</dbReference>
<feature type="domain" description="Mur ligase C-terminal" evidence="10">
    <location>
        <begin position="104"/>
        <end position="220"/>
    </location>
</feature>
<comment type="similarity">
    <text evidence="1">Belongs to the folylpolyglutamate synthase family.</text>
</comment>
<evidence type="ECO:0000313" key="12">
    <source>
        <dbReference type="Proteomes" id="UP000004393"/>
    </source>
</evidence>
<evidence type="ECO:0000256" key="6">
    <source>
        <dbReference type="ARBA" id="ARBA00022840"/>
    </source>
</evidence>
<comment type="caution">
    <text evidence="11">The sequence shown here is derived from an EMBL/GenBank/DDBJ whole genome shotgun (WGS) entry which is preliminary data.</text>
</comment>
<dbReference type="SUPFAM" id="SSF53623">
    <property type="entry name" value="MurD-like peptide ligases, catalytic domain"/>
    <property type="match status" value="1"/>
</dbReference>
<keyword evidence="12" id="KW-1185">Reference proteome</keyword>
<keyword evidence="7" id="KW-0460">Magnesium</keyword>
<evidence type="ECO:0000256" key="4">
    <source>
        <dbReference type="ARBA" id="ARBA00022723"/>
    </source>
</evidence>
<evidence type="ECO:0000313" key="11">
    <source>
        <dbReference type="EMBL" id="EHG30503.1"/>
    </source>
</evidence>
<protein>
    <recommendedName>
        <fullName evidence="2">tetrahydrofolate synthase</fullName>
        <ecNumber evidence="2">6.3.2.17</ecNumber>
    </recommendedName>
    <alternativeName>
        <fullName evidence="8">Tetrahydrofolylpolyglutamate synthase</fullName>
    </alternativeName>
</protein>
<evidence type="ECO:0000256" key="1">
    <source>
        <dbReference type="ARBA" id="ARBA00008276"/>
    </source>
</evidence>
<dbReference type="InterPro" id="IPR001645">
    <property type="entry name" value="Folylpolyglutamate_synth"/>
</dbReference>
<evidence type="ECO:0000256" key="8">
    <source>
        <dbReference type="ARBA" id="ARBA00030592"/>
    </source>
</evidence>
<dbReference type="Pfam" id="PF02875">
    <property type="entry name" value="Mur_ligase_C"/>
    <property type="match status" value="1"/>
</dbReference>
<sequence>MKIIEEVASKKNAPLSKKNTSYQVHYVKQSPESHSPKDSISGEMFHFENEDFQFLNLRIPLCGKYQVENAATALQLFLLYCQQQNKAIQKESIQKALEKARWPGRMEKISSQPTIIIDGAHNPHAIKEFVDTVTEKFQQGKKYILFSALTTKNSRKMIRQMQQIPNNCLIITTFDYPKALKKEDLVRENSQFKYYQEWQQGIKEIVAKMGSKDTLFITGSLYFVSQVRTYLLDDRRCLEGI</sequence>
<keyword evidence="4" id="KW-0479">Metal-binding</keyword>
<dbReference type="InterPro" id="IPR036565">
    <property type="entry name" value="Mur-like_cat_sf"/>
</dbReference>
<gene>
    <name evidence="11" type="ORF">HMPREF9478_00779</name>
</gene>
<dbReference type="EC" id="6.3.2.17" evidence="2"/>